<dbReference type="InterPro" id="IPR023494">
    <property type="entry name" value="Cyt_c_bgen_Ccs1/CcsB/ResB"/>
</dbReference>
<dbReference type="OrthoDB" id="5419978at2"/>
<dbReference type="PANTHER" id="PTHR31566:SF0">
    <property type="entry name" value="CYTOCHROME C BIOGENESIS PROTEIN CCS1, CHLOROPLASTIC"/>
    <property type="match status" value="1"/>
</dbReference>
<keyword evidence="1" id="KW-0812">Transmembrane</keyword>
<keyword evidence="1" id="KW-1133">Transmembrane helix</keyword>
<evidence type="ECO:0000256" key="1">
    <source>
        <dbReference type="SAM" id="Phobius"/>
    </source>
</evidence>
<accession>A0A1M6SKI8</accession>
<feature type="transmembrane region" description="Helical" evidence="1">
    <location>
        <begin position="67"/>
        <end position="86"/>
    </location>
</feature>
<gene>
    <name evidence="2" type="ORF">SAMN02745216_03485</name>
</gene>
<dbReference type="STRING" id="1121393.SAMN02745216_03485"/>
<dbReference type="RefSeq" id="WP_073477527.1">
    <property type="nucleotide sequence ID" value="NZ_FQZU01000024.1"/>
</dbReference>
<evidence type="ECO:0000313" key="3">
    <source>
        <dbReference type="Proteomes" id="UP000183994"/>
    </source>
</evidence>
<feature type="transmembrane region" description="Helical" evidence="1">
    <location>
        <begin position="244"/>
        <end position="262"/>
    </location>
</feature>
<keyword evidence="3" id="KW-1185">Reference proteome</keyword>
<feature type="transmembrane region" description="Helical" evidence="1">
    <location>
        <begin position="107"/>
        <end position="134"/>
    </location>
</feature>
<reference evidence="3" key="1">
    <citation type="submission" date="2016-11" db="EMBL/GenBank/DDBJ databases">
        <authorList>
            <person name="Varghese N."/>
            <person name="Submissions S."/>
        </authorList>
    </citation>
    <scope>NUCLEOTIDE SEQUENCE [LARGE SCALE GENOMIC DNA]</scope>
    <source>
        <strain evidence="3">DSM 16219</strain>
    </source>
</reference>
<dbReference type="PANTHER" id="PTHR31566">
    <property type="entry name" value="CYTOCHROME C BIOGENESIS PROTEIN CCS1, CHLOROPLASTIC"/>
    <property type="match status" value="1"/>
</dbReference>
<name>A0A1M6SKI8_9BACT</name>
<evidence type="ECO:0000313" key="2">
    <source>
        <dbReference type="EMBL" id="SHK45088.1"/>
    </source>
</evidence>
<sequence>MDALIKKIWHALASVRLTFVCMTCLCVCAGIGYFLIRSQVHVFKPLQDLSLISWAKTWGLTHISVTWWFFLLLALLALLCLNTLVCTTDRVNAIWRNRKRLPSRTSLVLRLSPHIMHYSLIIILAGYLTSYIFANTVTSLILLPDRPTRVENTSITITLTGLQTRTYQGKRMAPFDGRAINATASLLFEDSKGRTKTAQAGINRPARFQGLSVHMAEFAPRSEGGMVRRKYAGLTVRQDPGIPIYYAGMALFVLGLIFYVFSITPWGERHMRGSYA</sequence>
<proteinExistence type="predicted"/>
<dbReference type="AlphaFoldDB" id="A0A1M6SKI8"/>
<protein>
    <submittedName>
        <fullName evidence="2">ResB-like family protein</fullName>
    </submittedName>
</protein>
<dbReference type="Proteomes" id="UP000183994">
    <property type="component" value="Unassembled WGS sequence"/>
</dbReference>
<organism evidence="2 3">
    <name type="scientific">Desulfatibacillum alkenivorans DSM 16219</name>
    <dbReference type="NCBI Taxonomy" id="1121393"/>
    <lineage>
        <taxon>Bacteria</taxon>
        <taxon>Pseudomonadati</taxon>
        <taxon>Thermodesulfobacteriota</taxon>
        <taxon>Desulfobacteria</taxon>
        <taxon>Desulfobacterales</taxon>
        <taxon>Desulfatibacillaceae</taxon>
        <taxon>Desulfatibacillum</taxon>
    </lineage>
</organism>
<dbReference type="EMBL" id="FQZU01000024">
    <property type="protein sequence ID" value="SHK45088.1"/>
    <property type="molecule type" value="Genomic_DNA"/>
</dbReference>
<feature type="transmembrane region" description="Helical" evidence="1">
    <location>
        <begin position="12"/>
        <end position="36"/>
    </location>
</feature>
<keyword evidence="1" id="KW-0472">Membrane</keyword>